<accession>A0ABR6BUK2</accession>
<reference evidence="1 2" key="1">
    <citation type="submission" date="2020-08" db="EMBL/GenBank/DDBJ databases">
        <title>Genomic Encyclopedia of Archaeal and Bacterial Type Strains, Phase II (KMG-II): from individual species to whole genera.</title>
        <authorList>
            <person name="Goeker M."/>
        </authorList>
    </citation>
    <scope>NUCLEOTIDE SEQUENCE [LARGE SCALE GENOMIC DNA]</scope>
    <source>
        <strain evidence="1 2">DSM 43850</strain>
    </source>
</reference>
<dbReference type="RefSeq" id="WP_025357549.1">
    <property type="nucleotide sequence ID" value="NZ_JACJID010000007.1"/>
</dbReference>
<proteinExistence type="predicted"/>
<dbReference type="Proteomes" id="UP000517916">
    <property type="component" value="Unassembled WGS sequence"/>
</dbReference>
<sequence length="314" mass="34441">MIAPRPLRFVPGDDPVSRVREFVRNPALRGLVEQFGGTWPGGELPEVLATLVEFSAVWDRRQGASRLDIQDGGGFDSERAMVAVEQLGLCDHALPAEAHYDWVFVLGGLAAGCRRRTEHLSRLLTEAHIETGGICLLGSFRDLREAEFAVAAEFAPNATTEVDLLLELATREFPSERAWTIELDGDRASAPRLAQLHARRTGHPEMHVFAARSSQPEQRVANTADTYQQAASVLAFPPKARLLVVTTHLYATYQHFDAVRVLGLPHELCVETIGAPPKVGGRIWSTAVYLQEVRSTLLAGLRLVTAVESGRPGR</sequence>
<comment type="caution">
    <text evidence="1">The sequence shown here is derived from an EMBL/GenBank/DDBJ whole genome shotgun (WGS) entry which is preliminary data.</text>
</comment>
<evidence type="ECO:0000313" key="1">
    <source>
        <dbReference type="EMBL" id="MBA8930604.1"/>
    </source>
</evidence>
<gene>
    <name evidence="1" type="ORF">BC739_007851</name>
</gene>
<keyword evidence="2" id="KW-1185">Reference proteome</keyword>
<evidence type="ECO:0000313" key="2">
    <source>
        <dbReference type="Proteomes" id="UP000517916"/>
    </source>
</evidence>
<organism evidence="1 2">
    <name type="scientific">Kutzneria viridogrisea</name>
    <dbReference type="NCBI Taxonomy" id="47990"/>
    <lineage>
        <taxon>Bacteria</taxon>
        <taxon>Bacillati</taxon>
        <taxon>Actinomycetota</taxon>
        <taxon>Actinomycetes</taxon>
        <taxon>Pseudonocardiales</taxon>
        <taxon>Pseudonocardiaceae</taxon>
        <taxon>Kutzneria</taxon>
    </lineage>
</organism>
<dbReference type="EMBL" id="JACJID010000007">
    <property type="protein sequence ID" value="MBA8930604.1"/>
    <property type="molecule type" value="Genomic_DNA"/>
</dbReference>
<name>A0ABR6BUK2_9PSEU</name>
<protein>
    <submittedName>
        <fullName evidence="1">Uncharacterized protein</fullName>
    </submittedName>
</protein>